<keyword evidence="3" id="KW-1185">Reference proteome</keyword>
<protein>
    <submittedName>
        <fullName evidence="2">Aldo/keto reductase</fullName>
    </submittedName>
</protein>
<dbReference type="InterPro" id="IPR050523">
    <property type="entry name" value="AKR_Detox_Biosynth"/>
</dbReference>
<dbReference type="PRINTS" id="PR00069">
    <property type="entry name" value="ALDKETRDTASE"/>
</dbReference>
<dbReference type="InterPro" id="IPR023210">
    <property type="entry name" value="NADP_OxRdtase_dom"/>
</dbReference>
<proteinExistence type="predicted"/>
<accession>A0ABP5EPD6</accession>
<dbReference type="InterPro" id="IPR036812">
    <property type="entry name" value="NAD(P)_OxRdtase_dom_sf"/>
</dbReference>
<evidence type="ECO:0000259" key="1">
    <source>
        <dbReference type="Pfam" id="PF00248"/>
    </source>
</evidence>
<gene>
    <name evidence="2" type="ORF">GCM10009755_06540</name>
</gene>
<evidence type="ECO:0000313" key="3">
    <source>
        <dbReference type="Proteomes" id="UP001500755"/>
    </source>
</evidence>
<dbReference type="EMBL" id="BAAANO010000005">
    <property type="protein sequence ID" value="GAA2001012.1"/>
    <property type="molecule type" value="Genomic_DNA"/>
</dbReference>
<comment type="caution">
    <text evidence="2">The sequence shown here is derived from an EMBL/GenBank/DDBJ whole genome shotgun (WGS) entry which is preliminary data.</text>
</comment>
<dbReference type="InterPro" id="IPR020471">
    <property type="entry name" value="AKR"/>
</dbReference>
<dbReference type="Gene3D" id="3.20.20.100">
    <property type="entry name" value="NADP-dependent oxidoreductase domain"/>
    <property type="match status" value="1"/>
</dbReference>
<name>A0ABP5EPD6_9MICO</name>
<dbReference type="Proteomes" id="UP001500755">
    <property type="component" value="Unassembled WGS sequence"/>
</dbReference>
<evidence type="ECO:0000313" key="2">
    <source>
        <dbReference type="EMBL" id="GAA2001012.1"/>
    </source>
</evidence>
<dbReference type="RefSeq" id="WP_344306926.1">
    <property type="nucleotide sequence ID" value="NZ_BAAANO010000005.1"/>
</dbReference>
<dbReference type="SUPFAM" id="SSF51430">
    <property type="entry name" value="NAD(P)-linked oxidoreductase"/>
    <property type="match status" value="1"/>
</dbReference>
<reference evidence="3" key="1">
    <citation type="journal article" date="2019" name="Int. J. Syst. Evol. Microbiol.">
        <title>The Global Catalogue of Microorganisms (GCM) 10K type strain sequencing project: providing services to taxonomists for standard genome sequencing and annotation.</title>
        <authorList>
            <consortium name="The Broad Institute Genomics Platform"/>
            <consortium name="The Broad Institute Genome Sequencing Center for Infectious Disease"/>
            <person name="Wu L."/>
            <person name="Ma J."/>
        </authorList>
    </citation>
    <scope>NUCLEOTIDE SEQUENCE [LARGE SCALE GENOMIC DNA]</scope>
    <source>
        <strain evidence="3">JCM 14546</strain>
    </source>
</reference>
<feature type="domain" description="NADP-dependent oxidoreductase" evidence="1">
    <location>
        <begin position="20"/>
        <end position="316"/>
    </location>
</feature>
<organism evidence="2 3">
    <name type="scientific">Brevibacterium samyangense</name>
    <dbReference type="NCBI Taxonomy" id="366888"/>
    <lineage>
        <taxon>Bacteria</taxon>
        <taxon>Bacillati</taxon>
        <taxon>Actinomycetota</taxon>
        <taxon>Actinomycetes</taxon>
        <taxon>Micrococcales</taxon>
        <taxon>Brevibacteriaceae</taxon>
        <taxon>Brevibacterium</taxon>
    </lineage>
</organism>
<dbReference type="PANTHER" id="PTHR43364:SF6">
    <property type="entry name" value="OXIDOREDUCTASE-RELATED"/>
    <property type="match status" value="1"/>
</dbReference>
<dbReference type="PANTHER" id="PTHR43364">
    <property type="entry name" value="NADH-SPECIFIC METHYLGLYOXAL REDUCTASE-RELATED"/>
    <property type="match status" value="1"/>
</dbReference>
<dbReference type="Pfam" id="PF00248">
    <property type="entry name" value="Aldo_ket_red"/>
    <property type="match status" value="1"/>
</dbReference>
<sequence>MISVSPLVTLPGTDLSVHRLNLGGNPFGWGADKDTSYAVLDAYVAAGGNFVDTADMYTCWVPGCVGGESETIIGQWMKDRGNRDSTVIATKVGMLDGKDNLDPANIRACVEDSLTRLQTDYIDLYYAHQDDPNADQLAVAQTFDALVQEGKVRHLAASNFTLERLTSARRIQQENGLATYAVIQNRFNLLAREDYSLALEEYIRAEGMGELPFASLAAGFLTGKHLDEGGAEGSARTGVVAKFLEDPTAVKAVELLRAIAAAHGTSPTAVALAWQLSHDTIPSTIASARVAEQVPDLMAGAALELTADEVAALTAVAPR</sequence>